<evidence type="ECO:0000259" key="9">
    <source>
        <dbReference type="SMART" id="SM01332"/>
    </source>
</evidence>
<evidence type="ECO:0000256" key="3">
    <source>
        <dbReference type="ARBA" id="ARBA00022618"/>
    </source>
</evidence>
<evidence type="ECO:0000313" key="11">
    <source>
        <dbReference type="Proteomes" id="UP000326939"/>
    </source>
</evidence>
<evidence type="ECO:0000259" key="8">
    <source>
        <dbReference type="SMART" id="SM00385"/>
    </source>
</evidence>
<keyword evidence="4 7" id="KW-0195">Cyclin</keyword>
<protein>
    <recommendedName>
        <fullName evidence="6">B-like cyclin</fullName>
    </recommendedName>
</protein>
<comment type="subunit">
    <text evidence="2">Interacts with the CDC2 protein kinase to form a serine/threonine kinase holoenzyme complex also known as maturation promoting factor (MPF). The cyclin subunit imparts substrate specificity to the complex.</text>
</comment>
<dbReference type="SMART" id="SM01332">
    <property type="entry name" value="Cyclin_C"/>
    <property type="match status" value="1"/>
</dbReference>
<dbReference type="InterPro" id="IPR036915">
    <property type="entry name" value="Cyclin-like_sf"/>
</dbReference>
<dbReference type="InterPro" id="IPR004367">
    <property type="entry name" value="Cyclin_C-dom"/>
</dbReference>
<keyword evidence="5" id="KW-0131">Cell cycle</keyword>
<dbReference type="FunFam" id="1.10.472.10:FF:000040">
    <property type="entry name" value="D6-type cyclin"/>
    <property type="match status" value="1"/>
</dbReference>
<organism evidence="10 11">
    <name type="scientific">Salix brachista</name>
    <dbReference type="NCBI Taxonomy" id="2182728"/>
    <lineage>
        <taxon>Eukaryota</taxon>
        <taxon>Viridiplantae</taxon>
        <taxon>Streptophyta</taxon>
        <taxon>Embryophyta</taxon>
        <taxon>Tracheophyta</taxon>
        <taxon>Spermatophyta</taxon>
        <taxon>Magnoliopsida</taxon>
        <taxon>eudicotyledons</taxon>
        <taxon>Gunneridae</taxon>
        <taxon>Pentapetalae</taxon>
        <taxon>rosids</taxon>
        <taxon>fabids</taxon>
        <taxon>Malpighiales</taxon>
        <taxon>Salicaceae</taxon>
        <taxon>Saliceae</taxon>
        <taxon>Salix</taxon>
    </lineage>
</organism>
<dbReference type="Proteomes" id="UP000326939">
    <property type="component" value="Chromosome 11"/>
</dbReference>
<comment type="caution">
    <text evidence="10">The sequence shown here is derived from an EMBL/GenBank/DDBJ whole genome shotgun (WGS) entry which is preliminary data.</text>
</comment>
<evidence type="ECO:0000256" key="2">
    <source>
        <dbReference type="ARBA" id="ARBA00011177"/>
    </source>
</evidence>
<dbReference type="EMBL" id="VDCV01000011">
    <property type="protein sequence ID" value="KAB5533927.1"/>
    <property type="molecule type" value="Genomic_DNA"/>
</dbReference>
<evidence type="ECO:0000256" key="5">
    <source>
        <dbReference type="ARBA" id="ARBA00023306"/>
    </source>
</evidence>
<keyword evidence="3" id="KW-0132">Cell division</keyword>
<feature type="domain" description="Cyclin-like" evidence="8">
    <location>
        <begin position="159"/>
        <end position="245"/>
    </location>
</feature>
<reference evidence="11" key="1">
    <citation type="journal article" date="2019" name="Gigascience">
        <title>De novo genome assembly of the endangered Acer yangbiense, a plant species with extremely small populations endemic to Yunnan Province, China.</title>
        <authorList>
            <person name="Yang J."/>
            <person name="Wariss H.M."/>
            <person name="Tao L."/>
            <person name="Zhang R."/>
            <person name="Yun Q."/>
            <person name="Hollingsworth P."/>
            <person name="Dao Z."/>
            <person name="Luo G."/>
            <person name="Guo H."/>
            <person name="Ma Y."/>
            <person name="Sun W."/>
        </authorList>
    </citation>
    <scope>NUCLEOTIDE SEQUENCE [LARGE SCALE GENOMIC DNA]</scope>
    <source>
        <strain evidence="11">cv. br00</strain>
    </source>
</reference>
<evidence type="ECO:0000256" key="1">
    <source>
        <dbReference type="ARBA" id="ARBA00009065"/>
    </source>
</evidence>
<comment type="similarity">
    <text evidence="1">Belongs to the cyclin family. Cyclin D subfamily.</text>
</comment>
<evidence type="ECO:0000313" key="10">
    <source>
        <dbReference type="EMBL" id="KAB5533927.1"/>
    </source>
</evidence>
<dbReference type="PANTHER" id="PTHR10177">
    <property type="entry name" value="CYCLINS"/>
    <property type="match status" value="1"/>
</dbReference>
<gene>
    <name evidence="10" type="ORF">DKX38_017013</name>
</gene>
<dbReference type="Pfam" id="PF00134">
    <property type="entry name" value="Cyclin_N"/>
    <property type="match status" value="1"/>
</dbReference>
<evidence type="ECO:0000256" key="4">
    <source>
        <dbReference type="ARBA" id="ARBA00023127"/>
    </source>
</evidence>
<dbReference type="GO" id="GO:0051301">
    <property type="term" value="P:cell division"/>
    <property type="evidence" value="ECO:0007669"/>
    <property type="project" value="UniProtKB-KW"/>
</dbReference>
<dbReference type="SUPFAM" id="SSF47954">
    <property type="entry name" value="Cyclin-like"/>
    <property type="match status" value="2"/>
</dbReference>
<name>A0A5N5KU39_9ROSI</name>
<keyword evidence="11" id="KW-1185">Reference proteome</keyword>
<dbReference type="Gene3D" id="1.10.472.10">
    <property type="entry name" value="Cyclin-like"/>
    <property type="match status" value="2"/>
</dbReference>
<dbReference type="CDD" id="cd20544">
    <property type="entry name" value="CYCLIN_AtCycD-like_rpt2"/>
    <property type="match status" value="1"/>
</dbReference>
<accession>A0A5N5KU39</accession>
<dbReference type="FunFam" id="1.10.472.10:FF:000060">
    <property type="entry name" value="D6-type cyclin"/>
    <property type="match status" value="1"/>
</dbReference>
<dbReference type="Pfam" id="PF02984">
    <property type="entry name" value="Cyclin_C"/>
    <property type="match status" value="1"/>
</dbReference>
<evidence type="ECO:0000256" key="7">
    <source>
        <dbReference type="RuleBase" id="RU000383"/>
    </source>
</evidence>
<proteinExistence type="inferred from homology"/>
<feature type="domain" description="Cyclin-like" evidence="8">
    <location>
        <begin position="56"/>
        <end position="143"/>
    </location>
</feature>
<dbReference type="InterPro" id="IPR013763">
    <property type="entry name" value="Cyclin-like_dom"/>
</dbReference>
<sequence length="302" mass="34998">MEFDLENPLTSLKEYLSDEIPDLFLSESDHIPSENFLRCLKTSADFYVSFREEAISRILQAQYSCNYDPFIPYLAVNYMDRFISRQEIPQGKPWILRLVVISCLSLAAKMKNKHFSISNFQEGETGFTFDTQTINRMELVVLDAMNWRMRSITPLSFVHFFITLFELNDPSSSQPLKDRATEIIFKAQNEIKFLEFKPSIIAASAILVASKERFPSQFPSFERSIYSCEFVNEENLQKCFHALQEMVEMEWHESVSETMSCTGTPLSVLDRHFTGSESETITNGSAVPEIKRRKLNLHSNKW</sequence>
<dbReference type="AlphaFoldDB" id="A0A5N5KU39"/>
<evidence type="ECO:0000256" key="6">
    <source>
        <dbReference type="ARBA" id="ARBA00032263"/>
    </source>
</evidence>
<dbReference type="InterPro" id="IPR006671">
    <property type="entry name" value="Cyclin_N"/>
</dbReference>
<feature type="domain" description="Cyclin C-terminal" evidence="9">
    <location>
        <begin position="152"/>
        <end position="287"/>
    </location>
</feature>
<dbReference type="InterPro" id="IPR039361">
    <property type="entry name" value="Cyclin"/>
</dbReference>
<dbReference type="SMART" id="SM00385">
    <property type="entry name" value="CYCLIN"/>
    <property type="match status" value="2"/>
</dbReference>